<feature type="region of interest" description="Disordered" evidence="1">
    <location>
        <begin position="130"/>
        <end position="154"/>
    </location>
</feature>
<feature type="domain" description="Toxin YqcG C-terminal" evidence="2">
    <location>
        <begin position="369"/>
        <end position="433"/>
    </location>
</feature>
<proteinExistence type="predicted"/>
<dbReference type="RefSeq" id="WP_345393680.1">
    <property type="nucleotide sequence ID" value="NZ_BAABHG010000006.1"/>
</dbReference>
<dbReference type="InterPro" id="IPR026835">
    <property type="entry name" value="YqcG_C"/>
</dbReference>
<dbReference type="Pfam" id="PF21725">
    <property type="entry name" value="T7SS_signal"/>
    <property type="match status" value="1"/>
</dbReference>
<evidence type="ECO:0000259" key="3">
    <source>
        <dbReference type="Pfam" id="PF21725"/>
    </source>
</evidence>
<evidence type="ECO:0000256" key="1">
    <source>
        <dbReference type="SAM" id="MobiDB-lite"/>
    </source>
</evidence>
<organism evidence="4 5">
    <name type="scientific">Amycolatopsis samaneae</name>
    <dbReference type="NCBI Taxonomy" id="664691"/>
    <lineage>
        <taxon>Bacteria</taxon>
        <taxon>Bacillati</taxon>
        <taxon>Actinomycetota</taxon>
        <taxon>Actinomycetes</taxon>
        <taxon>Pseudonocardiales</taxon>
        <taxon>Pseudonocardiaceae</taxon>
        <taxon>Amycolatopsis</taxon>
    </lineage>
</organism>
<gene>
    <name evidence="4" type="ORF">ACFSYJ_18215</name>
</gene>
<feature type="domain" description="Putative T7SS secretion signal" evidence="3">
    <location>
        <begin position="4"/>
        <end position="189"/>
    </location>
</feature>
<evidence type="ECO:0000313" key="4">
    <source>
        <dbReference type="EMBL" id="MFD2460549.1"/>
    </source>
</evidence>
<feature type="region of interest" description="Disordered" evidence="1">
    <location>
        <begin position="278"/>
        <end position="388"/>
    </location>
</feature>
<feature type="compositionally biased region" description="Basic and acidic residues" evidence="1">
    <location>
        <begin position="278"/>
        <end position="298"/>
    </location>
</feature>
<sequence>MAAELGQTTDPKALVPGDHDAVFENARVLHERARAALAAEEALKRIDTGGWRGAASDKFHEHHQTDVPRWGQAGDSLDNAAQALTDFSNCLSWAQGQATEAIALWQEGDAATQKAKADHGRAVADAEARTRANAEHGDPTVVQPPAFTDPGEAKRQAARDMLSRARRQLTAEGDRCAEALRAEAAGAPQDSIKQSDADFFGGIWESFKGAGEAVWGAISDPAGTVAQMAHNITHPIETFKNIIAWDDWANGHQARGLGKNVGDLVLAAATFGAGKFVKDGMKRHGDKEHEPHPGEHPDGPPAPAPRKVYEPTRNRVKLRQGTKRAVIRDAEREPDGSGDFVCQATRERIPAKHNPDGSLVKVNPDTGKPDPNGMTVPEPGKSHFGHVPGDEWWRYKQEAEAGGYSRERVIEDQNNPDKYRLETPNANQSHQHELPP</sequence>
<reference evidence="5" key="1">
    <citation type="journal article" date="2019" name="Int. J. Syst. Evol. Microbiol.">
        <title>The Global Catalogue of Microorganisms (GCM) 10K type strain sequencing project: providing services to taxonomists for standard genome sequencing and annotation.</title>
        <authorList>
            <consortium name="The Broad Institute Genomics Platform"/>
            <consortium name="The Broad Institute Genome Sequencing Center for Infectious Disease"/>
            <person name="Wu L."/>
            <person name="Ma J."/>
        </authorList>
    </citation>
    <scope>NUCLEOTIDE SEQUENCE [LARGE SCALE GENOMIC DNA]</scope>
    <source>
        <strain evidence="5">CGMCC 4.7643</strain>
    </source>
</reference>
<keyword evidence="5" id="KW-1185">Reference proteome</keyword>
<evidence type="ECO:0000313" key="5">
    <source>
        <dbReference type="Proteomes" id="UP001597419"/>
    </source>
</evidence>
<dbReference type="Proteomes" id="UP001597419">
    <property type="component" value="Unassembled WGS sequence"/>
</dbReference>
<feature type="region of interest" description="Disordered" evidence="1">
    <location>
        <begin position="400"/>
        <end position="436"/>
    </location>
</feature>
<protein>
    <submittedName>
        <fullName evidence="4">T7SS-secreted protein</fullName>
    </submittedName>
</protein>
<dbReference type="EMBL" id="JBHUKU010000009">
    <property type="protein sequence ID" value="MFD2460549.1"/>
    <property type="molecule type" value="Genomic_DNA"/>
</dbReference>
<name>A0ABW5GI68_9PSEU</name>
<evidence type="ECO:0000259" key="2">
    <source>
        <dbReference type="Pfam" id="PF14410"/>
    </source>
</evidence>
<dbReference type="InterPro" id="IPR049082">
    <property type="entry name" value="T7SS_signal"/>
</dbReference>
<feature type="compositionally biased region" description="Basic and acidic residues" evidence="1">
    <location>
        <begin position="400"/>
        <end position="421"/>
    </location>
</feature>
<comment type="caution">
    <text evidence="4">The sequence shown here is derived from an EMBL/GenBank/DDBJ whole genome shotgun (WGS) entry which is preliminary data.</text>
</comment>
<accession>A0ABW5GI68</accession>
<feature type="compositionally biased region" description="Basic and acidic residues" evidence="1">
    <location>
        <begin position="326"/>
        <end position="335"/>
    </location>
</feature>
<dbReference type="Pfam" id="PF14410">
    <property type="entry name" value="GH-E"/>
    <property type="match status" value="1"/>
</dbReference>
<feature type="compositionally biased region" description="Basic and acidic residues" evidence="1">
    <location>
        <begin position="345"/>
        <end position="355"/>
    </location>
</feature>